<evidence type="ECO:0000256" key="1">
    <source>
        <dbReference type="SAM" id="MobiDB-lite"/>
    </source>
</evidence>
<sequence>MGDMFKEFVGHMNNEDDETFNMICTDGRSRNEITQAQMPLCRNIVRVISYMEERLNSSERQSREQETEREMKQIMRCIIGKVNLMALREEYCREQSMWAYIMKMAQMLAEAFDGAAGSKSKQCHAWNISGLKVGGKNIEEEIRTWISESMIHAGKGRLGQCTQGQSASGTVKHRTKQEIKVRIVERTQQLRKKIQEIVTKVEKETADLIPSTEQSNSHGPTTQAAHPKAAASPVTTPSKETSGNL</sequence>
<reference evidence="3 4" key="1">
    <citation type="submission" date="2014-03" db="EMBL/GenBank/DDBJ databases">
        <title>The Genome Sequence of Plasmodium fragile nilgiri.</title>
        <authorList>
            <consortium name="The Broad Institute Genomics Platform"/>
            <consortium name="The Broad Institute Genome Sequencing Center for Infectious Disease"/>
            <person name="Neafsey D."/>
            <person name="Duraisingh M."/>
            <person name="Young S.K."/>
            <person name="Zeng Q."/>
            <person name="Gargeya S."/>
            <person name="Abouelleil A."/>
            <person name="Alvarado L."/>
            <person name="Chapman S.B."/>
            <person name="Gainer-Dewar J."/>
            <person name="Goldberg J."/>
            <person name="Griggs A."/>
            <person name="Gujja S."/>
            <person name="Hansen M."/>
            <person name="Howarth C."/>
            <person name="Imamovic A."/>
            <person name="Larimer J."/>
            <person name="Pearson M."/>
            <person name="Poon T.W."/>
            <person name="Priest M."/>
            <person name="Roberts A."/>
            <person name="Saif S."/>
            <person name="Shea T."/>
            <person name="Sykes S."/>
            <person name="Wortman J."/>
            <person name="Nusbaum C."/>
            <person name="Birren B."/>
        </authorList>
    </citation>
    <scope>NUCLEOTIDE SEQUENCE [LARGE SCALE GENOMIC DNA]</scope>
    <source>
        <strain evidence="4">nilgiri</strain>
    </source>
</reference>
<dbReference type="GeneID" id="24268655"/>
<feature type="compositionally biased region" description="Polar residues" evidence="1">
    <location>
        <begin position="211"/>
        <end position="224"/>
    </location>
</feature>
<feature type="compositionally biased region" description="Polar residues" evidence="1">
    <location>
        <begin position="233"/>
        <end position="245"/>
    </location>
</feature>
<evidence type="ECO:0000259" key="2">
    <source>
        <dbReference type="Pfam" id="PF12887"/>
    </source>
</evidence>
<evidence type="ECO:0000313" key="4">
    <source>
        <dbReference type="Proteomes" id="UP000054561"/>
    </source>
</evidence>
<keyword evidence="4" id="KW-1185">Reference proteome</keyword>
<dbReference type="RefSeq" id="XP_012336381.1">
    <property type="nucleotide sequence ID" value="XM_012480958.1"/>
</dbReference>
<proteinExistence type="predicted"/>
<feature type="domain" description="Schizont-infected cell agglutination extracellular alpha" evidence="2">
    <location>
        <begin position="2"/>
        <end position="145"/>
    </location>
</feature>
<dbReference type="Pfam" id="PF12887">
    <property type="entry name" value="SICA_alpha"/>
    <property type="match status" value="1"/>
</dbReference>
<accession>A0A0D9QJ14</accession>
<protein>
    <recommendedName>
        <fullName evidence="2">Schizont-infected cell agglutination extracellular alpha domain-containing protein</fullName>
    </recommendedName>
</protein>
<dbReference type="AlphaFoldDB" id="A0A0D9QJ14"/>
<dbReference type="InterPro" id="IPR024290">
    <property type="entry name" value="SICA_extracell_a"/>
</dbReference>
<evidence type="ECO:0000313" key="3">
    <source>
        <dbReference type="EMBL" id="KJP87055.1"/>
    </source>
</evidence>
<dbReference type="EMBL" id="KQ001681">
    <property type="protein sequence ID" value="KJP87055.1"/>
    <property type="molecule type" value="Genomic_DNA"/>
</dbReference>
<gene>
    <name evidence="3" type="ORF">AK88_03341</name>
</gene>
<name>A0A0D9QJ14_PLAFR</name>
<feature type="region of interest" description="Disordered" evidence="1">
    <location>
        <begin position="203"/>
        <end position="245"/>
    </location>
</feature>
<dbReference type="VEuPathDB" id="PlasmoDB:AK88_03341"/>
<organism evidence="3 4">
    <name type="scientific">Plasmodium fragile</name>
    <dbReference type="NCBI Taxonomy" id="5857"/>
    <lineage>
        <taxon>Eukaryota</taxon>
        <taxon>Sar</taxon>
        <taxon>Alveolata</taxon>
        <taxon>Apicomplexa</taxon>
        <taxon>Aconoidasida</taxon>
        <taxon>Haemosporida</taxon>
        <taxon>Plasmodiidae</taxon>
        <taxon>Plasmodium</taxon>
        <taxon>Plasmodium (Plasmodium)</taxon>
    </lineage>
</organism>
<dbReference type="Proteomes" id="UP000054561">
    <property type="component" value="Unassembled WGS sequence"/>
</dbReference>